<dbReference type="OrthoDB" id="9812774at2"/>
<dbReference type="RefSeq" id="WP_154756891.1">
    <property type="nucleotide sequence ID" value="NZ_WMBA01000014.1"/>
</dbReference>
<dbReference type="PRINTS" id="PR00111">
    <property type="entry name" value="ABHYDROLASE"/>
</dbReference>
<name>A0A6N7Z1J6_9PSEU</name>
<keyword evidence="4" id="KW-1185">Reference proteome</keyword>
<dbReference type="GO" id="GO:0016787">
    <property type="term" value="F:hydrolase activity"/>
    <property type="evidence" value="ECO:0007669"/>
    <property type="project" value="UniProtKB-KW"/>
</dbReference>
<dbReference type="EMBL" id="WMBA01000014">
    <property type="protein sequence ID" value="MTD54669.1"/>
    <property type="molecule type" value="Genomic_DNA"/>
</dbReference>
<keyword evidence="1 3" id="KW-0378">Hydrolase</keyword>
<evidence type="ECO:0000313" key="3">
    <source>
        <dbReference type="EMBL" id="MTD54669.1"/>
    </source>
</evidence>
<sequence length="304" mass="33125">MVRDTAESVGLDDVELAYRVVGDGPELVILLHGWPQTGACWRHVMAPLSRGRTVVAPDLRGYGASGLAQSGAYDKRSTAADLSGLIRHLGFSSAAVIGHGRGARVAHRWALDHPAEVDALVLVDIVPTRVVMNSFDRHSASELWHWFFHRNSELATKLVSGNVEAYLRYFFARVLESGAVDAETFKHYVDAFSDPGHLQASFEDYRPDFSTDLALDEADHAKGLRVQAPLLLLWGAEGGLGGTDVVRIWQEHHADPSAVSGHPVPGGHYVPEEAPREVVHAVEAFLGQASTYAKPSLRERVSKS</sequence>
<dbReference type="PRINTS" id="PR00412">
    <property type="entry name" value="EPOXHYDRLASE"/>
</dbReference>
<evidence type="ECO:0000256" key="1">
    <source>
        <dbReference type="ARBA" id="ARBA00022801"/>
    </source>
</evidence>
<accession>A0A6N7Z1J6</accession>
<protein>
    <submittedName>
        <fullName evidence="3">Alpha/beta fold hydrolase</fullName>
    </submittedName>
</protein>
<organism evidence="3 4">
    <name type="scientific">Amycolatopsis pithecellobii</name>
    <dbReference type="NCBI Taxonomy" id="664692"/>
    <lineage>
        <taxon>Bacteria</taxon>
        <taxon>Bacillati</taxon>
        <taxon>Actinomycetota</taxon>
        <taxon>Actinomycetes</taxon>
        <taxon>Pseudonocardiales</taxon>
        <taxon>Pseudonocardiaceae</taxon>
        <taxon>Amycolatopsis</taxon>
    </lineage>
</organism>
<evidence type="ECO:0000313" key="4">
    <source>
        <dbReference type="Proteomes" id="UP000440096"/>
    </source>
</evidence>
<dbReference type="InterPro" id="IPR029058">
    <property type="entry name" value="AB_hydrolase_fold"/>
</dbReference>
<proteinExistence type="predicted"/>
<gene>
    <name evidence="3" type="ORF">GKO32_11855</name>
</gene>
<dbReference type="Proteomes" id="UP000440096">
    <property type="component" value="Unassembled WGS sequence"/>
</dbReference>
<dbReference type="Gene3D" id="3.40.50.1820">
    <property type="entry name" value="alpha/beta hydrolase"/>
    <property type="match status" value="1"/>
</dbReference>
<dbReference type="SUPFAM" id="SSF53474">
    <property type="entry name" value="alpha/beta-Hydrolases"/>
    <property type="match status" value="1"/>
</dbReference>
<dbReference type="InterPro" id="IPR000073">
    <property type="entry name" value="AB_hydrolase_1"/>
</dbReference>
<feature type="domain" description="AB hydrolase-1" evidence="2">
    <location>
        <begin position="27"/>
        <end position="274"/>
    </location>
</feature>
<dbReference type="PANTHER" id="PTHR43329">
    <property type="entry name" value="EPOXIDE HYDROLASE"/>
    <property type="match status" value="1"/>
</dbReference>
<comment type="caution">
    <text evidence="3">The sequence shown here is derived from an EMBL/GenBank/DDBJ whole genome shotgun (WGS) entry which is preliminary data.</text>
</comment>
<dbReference type="Pfam" id="PF00561">
    <property type="entry name" value="Abhydrolase_1"/>
    <property type="match status" value="1"/>
</dbReference>
<evidence type="ECO:0000259" key="2">
    <source>
        <dbReference type="Pfam" id="PF00561"/>
    </source>
</evidence>
<dbReference type="AlphaFoldDB" id="A0A6N7Z1J6"/>
<dbReference type="InterPro" id="IPR000639">
    <property type="entry name" value="Epox_hydrolase-like"/>
</dbReference>
<reference evidence="3 4" key="1">
    <citation type="submission" date="2019-11" db="EMBL/GenBank/DDBJ databases">
        <title>Draft genome of Amycolatopsis RM579.</title>
        <authorList>
            <person name="Duangmal K."/>
            <person name="Mingma R."/>
        </authorList>
    </citation>
    <scope>NUCLEOTIDE SEQUENCE [LARGE SCALE GENOMIC DNA]</scope>
    <source>
        <strain evidence="3 4">RM579</strain>
    </source>
</reference>